<proteinExistence type="predicted"/>
<evidence type="ECO:0000313" key="3">
    <source>
        <dbReference type="Proteomes" id="UP000218282"/>
    </source>
</evidence>
<sequence length="364" mass="43128">MSKFAFLYKEMLQMGIDDIFTDEYLNNCLNKYSHNFTKLRYVISFSELFEQVVEKYIITRMLGLLKTEIELYFEYVKRSKVMLKLDYENKSILVMELREDMYEFNFVFPYEKYDNMIEVVYDLNNLVSSDGMIVVYADNTPWRLKSGILIRTTKNTELIKEIASMNGMENDTSYGLEEYIKGIFGKQHNSFSLPPRATLEDIRRYFSTIFKHASEADLTNQNYDFQNYRKSKVFVSYSHKDSDVVYETIKKLEDKGLNFWVDYKEIDYGDSITEKVDSGIRECDIPIIFLSENTKTSLFAKHELKTFLRKIIYAQNNSKPWLIIKLDSVDLEDLFVGLSDYKYFNNQVQTIEELVQIVRNKIAK</sequence>
<keyword evidence="3" id="KW-1185">Reference proteome</keyword>
<dbReference type="PROSITE" id="PS50104">
    <property type="entry name" value="TIR"/>
    <property type="match status" value="1"/>
</dbReference>
<dbReference type="SUPFAM" id="SSF52200">
    <property type="entry name" value="Toll/Interleukin receptor TIR domain"/>
    <property type="match status" value="1"/>
</dbReference>
<dbReference type="Pfam" id="PF13676">
    <property type="entry name" value="TIR_2"/>
    <property type="match status" value="1"/>
</dbReference>
<comment type="caution">
    <text evidence="2">The sequence shown here is derived from an EMBL/GenBank/DDBJ whole genome shotgun (WGS) entry which is preliminary data.</text>
</comment>
<evidence type="ECO:0000313" key="2">
    <source>
        <dbReference type="EMBL" id="PCS05499.1"/>
    </source>
</evidence>
<organism evidence="2 3">
    <name type="scientific">Pseudolactococcus piscium</name>
    <dbReference type="NCBI Taxonomy" id="1364"/>
    <lineage>
        <taxon>Bacteria</taxon>
        <taxon>Bacillati</taxon>
        <taxon>Bacillota</taxon>
        <taxon>Bacilli</taxon>
        <taxon>Lactobacillales</taxon>
        <taxon>Streptococcaceae</taxon>
        <taxon>Pseudolactococcus</taxon>
    </lineage>
</organism>
<accession>A0A2A5RW83</accession>
<dbReference type="InterPro" id="IPR035897">
    <property type="entry name" value="Toll_tir_struct_dom_sf"/>
</dbReference>
<gene>
    <name evidence="2" type="ORF">RU86_GL000711</name>
</gene>
<dbReference type="EMBL" id="JXJW01000016">
    <property type="protein sequence ID" value="PCS05499.1"/>
    <property type="molecule type" value="Genomic_DNA"/>
</dbReference>
<dbReference type="GO" id="GO:0007165">
    <property type="term" value="P:signal transduction"/>
    <property type="evidence" value="ECO:0007669"/>
    <property type="project" value="InterPro"/>
</dbReference>
<feature type="domain" description="TIR" evidence="1">
    <location>
        <begin position="229"/>
        <end position="362"/>
    </location>
</feature>
<reference evidence="2 3" key="1">
    <citation type="submission" date="2014-12" db="EMBL/GenBank/DDBJ databases">
        <title>Draft genome sequences of 10 type strains of Lactococcus.</title>
        <authorList>
            <person name="Sun Z."/>
            <person name="Zhong Z."/>
            <person name="Liu W."/>
            <person name="Zhang W."/>
            <person name="Zhang H."/>
        </authorList>
    </citation>
    <scope>NUCLEOTIDE SEQUENCE [LARGE SCALE GENOMIC DNA]</scope>
    <source>
        <strain evidence="2 3">DSM 6634</strain>
    </source>
</reference>
<dbReference type="Proteomes" id="UP000218282">
    <property type="component" value="Unassembled WGS sequence"/>
</dbReference>
<dbReference type="Gene3D" id="3.40.50.10140">
    <property type="entry name" value="Toll/interleukin-1 receptor homology (TIR) domain"/>
    <property type="match status" value="1"/>
</dbReference>
<protein>
    <recommendedName>
        <fullName evidence="1">TIR domain-containing protein</fullName>
    </recommendedName>
</protein>
<dbReference type="InterPro" id="IPR000157">
    <property type="entry name" value="TIR_dom"/>
</dbReference>
<name>A0A2A5RW83_9LACT</name>
<evidence type="ECO:0000259" key="1">
    <source>
        <dbReference type="PROSITE" id="PS50104"/>
    </source>
</evidence>
<dbReference type="AlphaFoldDB" id="A0A2A5RW83"/>